<evidence type="ECO:0000259" key="2">
    <source>
        <dbReference type="Pfam" id="PF22685"/>
    </source>
</evidence>
<comment type="caution">
    <text evidence="3">The sequence shown here is derived from an EMBL/GenBank/DDBJ whole genome shotgun (WGS) entry which is preliminary data.</text>
</comment>
<name>A0AAW0C837_9AGAR</name>
<dbReference type="AlphaFoldDB" id="A0AAW0C837"/>
<proteinExistence type="predicted"/>
<organism evidence="3 4">
    <name type="scientific">Paramarasmius palmivorus</name>
    <dbReference type="NCBI Taxonomy" id="297713"/>
    <lineage>
        <taxon>Eukaryota</taxon>
        <taxon>Fungi</taxon>
        <taxon>Dikarya</taxon>
        <taxon>Basidiomycota</taxon>
        <taxon>Agaricomycotina</taxon>
        <taxon>Agaricomycetes</taxon>
        <taxon>Agaricomycetidae</taxon>
        <taxon>Agaricales</taxon>
        <taxon>Marasmiineae</taxon>
        <taxon>Marasmiaceae</taxon>
        <taxon>Paramarasmius</taxon>
    </lineage>
</organism>
<accession>A0AAW0C837</accession>
<dbReference type="EMBL" id="JAYKXP010000052">
    <property type="protein sequence ID" value="KAK7035535.1"/>
    <property type="molecule type" value="Genomic_DNA"/>
</dbReference>
<dbReference type="GO" id="GO:0000166">
    <property type="term" value="F:nucleotide binding"/>
    <property type="evidence" value="ECO:0007669"/>
    <property type="project" value="InterPro"/>
</dbReference>
<dbReference type="Pfam" id="PF01408">
    <property type="entry name" value="GFO_IDH_MocA"/>
    <property type="match status" value="1"/>
</dbReference>
<keyword evidence="4" id="KW-1185">Reference proteome</keyword>
<dbReference type="Gene3D" id="3.40.50.720">
    <property type="entry name" value="NAD(P)-binding Rossmann-like Domain"/>
    <property type="match status" value="1"/>
</dbReference>
<dbReference type="PANTHER" id="PTHR43708">
    <property type="entry name" value="CONSERVED EXPRESSED OXIDOREDUCTASE (EUROFUNG)"/>
    <property type="match status" value="1"/>
</dbReference>
<dbReference type="PANTHER" id="PTHR43708:SF1">
    <property type="entry name" value="GALACTOSE_LACTOSE METABOLISM REGULATORY PROTEIN GAL80"/>
    <property type="match status" value="1"/>
</dbReference>
<evidence type="ECO:0000313" key="3">
    <source>
        <dbReference type="EMBL" id="KAK7035535.1"/>
    </source>
</evidence>
<dbReference type="Pfam" id="PF22685">
    <property type="entry name" value="Gal80p_C-like"/>
    <property type="match status" value="1"/>
</dbReference>
<dbReference type="Proteomes" id="UP001383192">
    <property type="component" value="Unassembled WGS sequence"/>
</dbReference>
<gene>
    <name evidence="3" type="primary">GAL80_3</name>
    <name evidence="3" type="ORF">VNI00_011828</name>
</gene>
<dbReference type="InterPro" id="IPR055080">
    <property type="entry name" value="Gal80p-like_C"/>
</dbReference>
<sequence length="370" mass="39472">MTPIQLGFIGLSANGWAASTLATSLFEPPLSSKYTLAAVSTTSPTSANASAGKYSKITGRDVKAYYGSTKQIACDPNIDMVAVSVRTPGHLDAARPVLEAKKDLFIEWPAGKLLSGTTEIAELAMRNGVRTLVGFQTRQAAYVGKIKEIIDSGALGRILSTSVIACFCYPGVRGPAGLMNYEYAADSSNGATMLDVDGGHLIDVLHYLFGSIASVTAHLANQYPTIQLVDTVSGKPVGEPIPQDDIHQVVFGGQFANKDATVLSVSIRNVLTEHGAGLYWIIDGEKGSIKITASGMKGQSFMRAQPELWLNGVKLDVASDTEAERCAKNWDKFADGKEGEYPTMADGLQAKRVVEAIFLSSREGRRVVMS</sequence>
<protein>
    <submittedName>
        <fullName evidence="3">Transcription regulator gal80</fullName>
    </submittedName>
</protein>
<reference evidence="3 4" key="1">
    <citation type="submission" date="2024-01" db="EMBL/GenBank/DDBJ databases">
        <title>A draft genome for a cacao thread blight-causing isolate of Paramarasmius palmivorus.</title>
        <authorList>
            <person name="Baruah I.K."/>
            <person name="Bukari Y."/>
            <person name="Amoako-Attah I."/>
            <person name="Meinhardt L.W."/>
            <person name="Bailey B.A."/>
            <person name="Cohen S.P."/>
        </authorList>
    </citation>
    <scope>NUCLEOTIDE SEQUENCE [LARGE SCALE GENOMIC DNA]</scope>
    <source>
        <strain evidence="3 4">GH-12</strain>
    </source>
</reference>
<feature type="domain" description="Gfo/Idh/MocA-like oxidoreductase N-terminal" evidence="1">
    <location>
        <begin position="15"/>
        <end position="135"/>
    </location>
</feature>
<feature type="domain" description="Gal80p-like C-terminal" evidence="2">
    <location>
        <begin position="142"/>
        <end position="292"/>
    </location>
</feature>
<evidence type="ECO:0000259" key="1">
    <source>
        <dbReference type="Pfam" id="PF01408"/>
    </source>
</evidence>
<dbReference type="SUPFAM" id="SSF55347">
    <property type="entry name" value="Glyceraldehyde-3-phosphate dehydrogenase-like, C-terminal domain"/>
    <property type="match status" value="1"/>
</dbReference>
<evidence type="ECO:0000313" key="4">
    <source>
        <dbReference type="Proteomes" id="UP001383192"/>
    </source>
</evidence>
<dbReference type="InterPro" id="IPR000683">
    <property type="entry name" value="Gfo/Idh/MocA-like_OxRdtase_N"/>
</dbReference>
<dbReference type="SUPFAM" id="SSF51735">
    <property type="entry name" value="NAD(P)-binding Rossmann-fold domains"/>
    <property type="match status" value="1"/>
</dbReference>
<dbReference type="InterPro" id="IPR051317">
    <property type="entry name" value="Gfo/Idh/MocA_oxidoreduct"/>
</dbReference>
<dbReference type="Gene3D" id="3.30.360.10">
    <property type="entry name" value="Dihydrodipicolinate Reductase, domain 2"/>
    <property type="match status" value="1"/>
</dbReference>
<dbReference type="InterPro" id="IPR036291">
    <property type="entry name" value="NAD(P)-bd_dom_sf"/>
</dbReference>